<keyword evidence="1" id="KW-0406">Ion transport</keyword>
<dbReference type="EMBL" id="QGNW01000006">
    <property type="protein sequence ID" value="RVX20950.1"/>
    <property type="molecule type" value="Genomic_DNA"/>
</dbReference>
<evidence type="ECO:0000313" key="4">
    <source>
        <dbReference type="Proteomes" id="UP000288805"/>
    </source>
</evidence>
<feature type="compositionally biased region" description="Basic and acidic residues" evidence="2">
    <location>
        <begin position="512"/>
        <end position="529"/>
    </location>
</feature>
<gene>
    <name evidence="3" type="primary">MHX1_0</name>
    <name evidence="3" type="ORF">CK203_002953</name>
</gene>
<evidence type="ECO:0000256" key="1">
    <source>
        <dbReference type="ARBA" id="ARBA00023065"/>
    </source>
</evidence>
<evidence type="ECO:0000256" key="2">
    <source>
        <dbReference type="SAM" id="MobiDB-lite"/>
    </source>
</evidence>
<evidence type="ECO:0000313" key="3">
    <source>
        <dbReference type="EMBL" id="RVX20950.1"/>
    </source>
</evidence>
<comment type="caution">
    <text evidence="3">The sequence shown here is derived from an EMBL/GenBank/DDBJ whole genome shotgun (WGS) entry which is preliminary data.</text>
</comment>
<feature type="region of interest" description="Disordered" evidence="2">
    <location>
        <begin position="512"/>
        <end position="531"/>
    </location>
</feature>
<organism evidence="3 4">
    <name type="scientific">Vitis vinifera</name>
    <name type="common">Grape</name>
    <dbReference type="NCBI Taxonomy" id="29760"/>
    <lineage>
        <taxon>Eukaryota</taxon>
        <taxon>Viridiplantae</taxon>
        <taxon>Streptophyta</taxon>
        <taxon>Embryophyta</taxon>
        <taxon>Tracheophyta</taxon>
        <taxon>Spermatophyta</taxon>
        <taxon>Magnoliopsida</taxon>
        <taxon>eudicotyledons</taxon>
        <taxon>Gunneridae</taxon>
        <taxon>Pentapetalae</taxon>
        <taxon>rosids</taxon>
        <taxon>Vitales</taxon>
        <taxon>Vitaceae</taxon>
        <taxon>Viteae</taxon>
        <taxon>Vitis</taxon>
    </lineage>
</organism>
<keyword evidence="1" id="KW-0813">Transport</keyword>
<dbReference type="AlphaFoldDB" id="A0A438KIF2"/>
<dbReference type="PANTHER" id="PTHR11878">
    <property type="entry name" value="SODIUM/CALCIUM EXCHANGER"/>
    <property type="match status" value="1"/>
</dbReference>
<sequence>MHEIRTKMQRFYEFLNSYLKPLLETLNPVPEAVAFRARRVSADVGIGFLPLGLHWGGGAKLNNESIETCRVSEGLAALAGSPCPSWDSLGYTRRNLGSDPFPLLVSPEFETVNYGFLPITRDETELTFPKLYCEVPIVIDPFSLVSQFNNSFLMIRAFVANWMECKYFARRSVVSFLNCDLGTLKMAWVPGNILEAYNISSMENVVKHTRKVVEIDPRSNTEIRHEKVWNYTIADITLLAFGTSFPQISLAIIDSIQNLGSRYAGGLFSLFPAVKLLKLRQVISKCRLLSLVKSFHPDSLLHSITSLFTNKTTIPRSKVGFSMILQVVFTAIYFNDPLKGMVGFTGLAGKQANVSGLARLVRWEREEILDVNLMGLGPGTLVGSAAFDLFPIHAVCVVVPKAGELKKISDVGVWLVELFWSFWLICSYVVPIRNNDDNTSLKNDDEIHLLVPPRSISDMMTISFEGMDPKCDYNLEALLTVLQFGLLLIHAYAQDKQWPYLSLPLPRTERPEDWVPDEAASRKQDKNAGDECSELFQENGNIVDIFSIHSGDGSGNTLSP</sequence>
<dbReference type="GO" id="GO:0006811">
    <property type="term" value="P:monoatomic ion transport"/>
    <property type="evidence" value="ECO:0007669"/>
    <property type="project" value="UniProtKB-KW"/>
</dbReference>
<dbReference type="Proteomes" id="UP000288805">
    <property type="component" value="Unassembled WGS sequence"/>
</dbReference>
<reference evidence="3 4" key="1">
    <citation type="journal article" date="2018" name="PLoS Genet.">
        <title>Population sequencing reveals clonal diversity and ancestral inbreeding in the grapevine cultivar Chardonnay.</title>
        <authorList>
            <person name="Roach M.J."/>
            <person name="Johnson D.L."/>
            <person name="Bohlmann J."/>
            <person name="van Vuuren H.J."/>
            <person name="Jones S.J."/>
            <person name="Pretorius I.S."/>
            <person name="Schmidt S.A."/>
            <person name="Borneman A.R."/>
        </authorList>
    </citation>
    <scope>NUCLEOTIDE SEQUENCE [LARGE SCALE GENOMIC DNA]</scope>
    <source>
        <strain evidence="4">cv. Chardonnay</strain>
        <tissue evidence="3">Leaf</tissue>
    </source>
</reference>
<dbReference type="PANTHER" id="PTHR11878:SF65">
    <property type="entry name" value="NA_CA-EXCHANGE PROTEIN, ISOFORM G"/>
    <property type="match status" value="1"/>
</dbReference>
<name>A0A438KIF2_VITVI</name>
<protein>
    <submittedName>
        <fullName evidence="3">Magnesium/proton exchanger 1</fullName>
    </submittedName>
</protein>
<dbReference type="InterPro" id="IPR051171">
    <property type="entry name" value="CaCA"/>
</dbReference>
<accession>A0A438KIF2</accession>
<proteinExistence type="predicted"/>